<evidence type="ECO:0000256" key="2">
    <source>
        <dbReference type="SAM" id="Phobius"/>
    </source>
</evidence>
<keyword evidence="4" id="KW-1185">Reference proteome</keyword>
<gene>
    <name evidence="3" type="ORF">THASP1DRAFT_22328</name>
</gene>
<dbReference type="Proteomes" id="UP000271241">
    <property type="component" value="Unassembled WGS sequence"/>
</dbReference>
<sequence length="509" mass="55546">MARAEMSVGRGFTLAVSFAYAIGWACFVWWYQIIYKVFAFGPLLLLTSLDKRLGQVAMFLDTFGASLEQKAGSLNAMLVQMSHQRDHHTSPAVTKVAPSKHHHVDRTEKTAHSYKREFTSSFKSASNSMENAWKACTQSDTPSVASTTAKSTAVPHMVEQEAEVRPTEKEEVLLYDSSSTCTTPAVSAPTSPVFGQKELDLPTVDIKETLAATALLASEYDAAGIIDSHSETSDDDATLAGDSPRMVAADKACSLKPVEMLSDTWTTVTPANTLGTCTPVVDEDSEDQRAAADVALLWQKLASYQIDLVDISLDTTPYIEKSKSTAPSTQSTKQALSMKTTPDSVTVPDYCNGSMSKANVDASVSHPWSADDICGITLPPPCAGDCTDLDDQDAIIEAECGSYEECAYNDNDDDDDDEPIPMATMVDVPLSYGATVDLEDEYDMHGYDIEFEDMPMLDLVADDDDDDDDDDRGEVELGSDVMRGRGHHYIEVPLRIQLGRRLIQRKLAF</sequence>
<feature type="transmembrane region" description="Helical" evidence="2">
    <location>
        <begin position="12"/>
        <end position="31"/>
    </location>
</feature>
<feature type="compositionally biased region" description="Acidic residues" evidence="1">
    <location>
        <begin position="459"/>
        <end position="473"/>
    </location>
</feature>
<keyword evidence="2" id="KW-0472">Membrane</keyword>
<evidence type="ECO:0000313" key="3">
    <source>
        <dbReference type="EMBL" id="RKP09870.1"/>
    </source>
</evidence>
<reference evidence="4" key="1">
    <citation type="journal article" date="2018" name="Nat. Microbiol.">
        <title>Leveraging single-cell genomics to expand the fungal tree of life.</title>
        <authorList>
            <person name="Ahrendt S.R."/>
            <person name="Quandt C.A."/>
            <person name="Ciobanu D."/>
            <person name="Clum A."/>
            <person name="Salamov A."/>
            <person name="Andreopoulos B."/>
            <person name="Cheng J.F."/>
            <person name="Woyke T."/>
            <person name="Pelin A."/>
            <person name="Henrissat B."/>
            <person name="Reynolds N.K."/>
            <person name="Benny G.L."/>
            <person name="Smith M.E."/>
            <person name="James T.Y."/>
            <person name="Grigoriev I.V."/>
        </authorList>
    </citation>
    <scope>NUCLEOTIDE SEQUENCE [LARGE SCALE GENOMIC DNA]</scope>
    <source>
        <strain evidence="4">RSA 1356</strain>
    </source>
</reference>
<feature type="region of interest" description="Disordered" evidence="1">
    <location>
        <begin position="89"/>
        <end position="110"/>
    </location>
</feature>
<feature type="region of interest" description="Disordered" evidence="1">
    <location>
        <begin position="459"/>
        <end position="479"/>
    </location>
</feature>
<keyword evidence="2" id="KW-0812">Transmembrane</keyword>
<dbReference type="AlphaFoldDB" id="A0A4P9XWS0"/>
<keyword evidence="2" id="KW-1133">Transmembrane helix</keyword>
<evidence type="ECO:0000313" key="4">
    <source>
        <dbReference type="Proteomes" id="UP000271241"/>
    </source>
</evidence>
<accession>A0A4P9XWS0</accession>
<protein>
    <submittedName>
        <fullName evidence="3">Uncharacterized protein</fullName>
    </submittedName>
</protein>
<dbReference type="EMBL" id="KZ992483">
    <property type="protein sequence ID" value="RKP09870.1"/>
    <property type="molecule type" value="Genomic_DNA"/>
</dbReference>
<evidence type="ECO:0000256" key="1">
    <source>
        <dbReference type="SAM" id="MobiDB-lite"/>
    </source>
</evidence>
<organism evidence="3 4">
    <name type="scientific">Thamnocephalis sphaerospora</name>
    <dbReference type="NCBI Taxonomy" id="78915"/>
    <lineage>
        <taxon>Eukaryota</taxon>
        <taxon>Fungi</taxon>
        <taxon>Fungi incertae sedis</taxon>
        <taxon>Zoopagomycota</taxon>
        <taxon>Zoopagomycotina</taxon>
        <taxon>Zoopagomycetes</taxon>
        <taxon>Zoopagales</taxon>
        <taxon>Sigmoideomycetaceae</taxon>
        <taxon>Thamnocephalis</taxon>
    </lineage>
</organism>
<name>A0A4P9XWS0_9FUNG</name>
<proteinExistence type="predicted"/>